<evidence type="ECO:0000256" key="2">
    <source>
        <dbReference type="ARBA" id="ARBA00022676"/>
    </source>
</evidence>
<proteinExistence type="predicted"/>
<dbReference type="PANTHER" id="PTHR48090:SF1">
    <property type="entry name" value="PROPHAGE BACTOPRENOL GLUCOSYL TRANSFERASE HOMOLOG"/>
    <property type="match status" value="1"/>
</dbReference>
<evidence type="ECO:0000256" key="3">
    <source>
        <dbReference type="ARBA" id="ARBA00022679"/>
    </source>
</evidence>
<keyword evidence="6 7" id="KW-0472">Membrane</keyword>
<dbReference type="Pfam" id="PF00535">
    <property type="entry name" value="Glycos_transf_2"/>
    <property type="match status" value="1"/>
</dbReference>
<keyword evidence="4 7" id="KW-0812">Transmembrane</keyword>
<dbReference type="OrthoDB" id="9811884at2"/>
<gene>
    <name evidence="9" type="ORF">AWB78_07891</name>
</gene>
<dbReference type="InterPro" id="IPR050256">
    <property type="entry name" value="Glycosyltransferase_2"/>
</dbReference>
<keyword evidence="3 9" id="KW-0808">Transferase</keyword>
<evidence type="ECO:0000256" key="1">
    <source>
        <dbReference type="ARBA" id="ARBA00004141"/>
    </source>
</evidence>
<dbReference type="AlphaFoldDB" id="A0A158EIA6"/>
<evidence type="ECO:0000256" key="6">
    <source>
        <dbReference type="ARBA" id="ARBA00023136"/>
    </source>
</evidence>
<evidence type="ECO:0000256" key="7">
    <source>
        <dbReference type="SAM" id="Phobius"/>
    </source>
</evidence>
<accession>A0A158EIA6</accession>
<dbReference type="InterPro" id="IPR029044">
    <property type="entry name" value="Nucleotide-diphossugar_trans"/>
</dbReference>
<keyword evidence="10" id="KW-1185">Reference proteome</keyword>
<dbReference type="PANTHER" id="PTHR48090">
    <property type="entry name" value="UNDECAPRENYL-PHOSPHATE 4-DEOXY-4-FORMAMIDO-L-ARABINOSE TRANSFERASE-RELATED"/>
    <property type="match status" value="1"/>
</dbReference>
<reference evidence="9" key="1">
    <citation type="submission" date="2016-01" db="EMBL/GenBank/DDBJ databases">
        <authorList>
            <person name="Peeters C."/>
        </authorList>
    </citation>
    <scope>NUCLEOTIDE SEQUENCE</scope>
    <source>
        <strain evidence="9">LMG 29321</strain>
    </source>
</reference>
<evidence type="ECO:0000313" key="10">
    <source>
        <dbReference type="Proteomes" id="UP000071859"/>
    </source>
</evidence>
<dbReference type="InterPro" id="IPR001173">
    <property type="entry name" value="Glyco_trans_2-like"/>
</dbReference>
<comment type="subcellular location">
    <subcellularLocation>
        <location evidence="1">Membrane</location>
        <topology evidence="1">Multi-pass membrane protein</topology>
    </subcellularLocation>
</comment>
<dbReference type="Proteomes" id="UP000071859">
    <property type="component" value="Unassembled WGS sequence"/>
</dbReference>
<protein>
    <submittedName>
        <fullName evidence="9">Glycosyl transferase</fullName>
    </submittedName>
</protein>
<feature type="transmembrane region" description="Helical" evidence="7">
    <location>
        <begin position="232"/>
        <end position="253"/>
    </location>
</feature>
<evidence type="ECO:0000259" key="8">
    <source>
        <dbReference type="Pfam" id="PF00535"/>
    </source>
</evidence>
<keyword evidence="5 7" id="KW-1133">Transmembrane helix</keyword>
<dbReference type="EMBL" id="FCOX02000102">
    <property type="protein sequence ID" value="SAL06126.1"/>
    <property type="molecule type" value="Genomic_DNA"/>
</dbReference>
<feature type="domain" description="Glycosyltransferase 2-like" evidence="8">
    <location>
        <begin position="8"/>
        <end position="130"/>
    </location>
</feature>
<dbReference type="GO" id="GO:0005886">
    <property type="term" value="C:plasma membrane"/>
    <property type="evidence" value="ECO:0007669"/>
    <property type="project" value="TreeGrafter"/>
</dbReference>
<name>A0A158EIA6_9BURK</name>
<organism evidence="9 10">
    <name type="scientific">Caballeronia calidae</name>
    <dbReference type="NCBI Taxonomy" id="1777139"/>
    <lineage>
        <taxon>Bacteria</taxon>
        <taxon>Pseudomonadati</taxon>
        <taxon>Pseudomonadota</taxon>
        <taxon>Betaproteobacteria</taxon>
        <taxon>Burkholderiales</taxon>
        <taxon>Burkholderiaceae</taxon>
        <taxon>Caballeronia</taxon>
    </lineage>
</organism>
<sequence>MSHRKSISIVAGCFNERDNIAELHARITAAMREVPHYDYEIILIDNASTDDTVDVIREIAQRDKRLKAIVNVRNFGHIRSPYHALLLAEGDAVIGMASDLEDPPELLPEFIRHWEQGFKIAIGVRRKNEERGLMPLLRAAYYQLITRISDVEQVQNFTGFGLYDRAVMDILRDLGDPYPYFRGLICEIGYARAEVPFDKPRRKRGLSKGTFFVYLDSALLGIVNHTKAPLRLATVIGGCMSGLSFLTGTYYIVRKLMAWSEFQMGIAPLAIGLFFFLGMLFLLVGLLGEYVGLLVTHTVRRPMVVEHERINFENNNA</sequence>
<dbReference type="SUPFAM" id="SSF53448">
    <property type="entry name" value="Nucleotide-diphospho-sugar transferases"/>
    <property type="match status" value="1"/>
</dbReference>
<dbReference type="Gene3D" id="3.90.550.10">
    <property type="entry name" value="Spore Coat Polysaccharide Biosynthesis Protein SpsA, Chain A"/>
    <property type="match status" value="1"/>
</dbReference>
<dbReference type="GO" id="GO:0016757">
    <property type="term" value="F:glycosyltransferase activity"/>
    <property type="evidence" value="ECO:0007669"/>
    <property type="project" value="UniProtKB-KW"/>
</dbReference>
<evidence type="ECO:0000256" key="4">
    <source>
        <dbReference type="ARBA" id="ARBA00022692"/>
    </source>
</evidence>
<keyword evidence="2" id="KW-0328">Glycosyltransferase</keyword>
<dbReference type="RefSeq" id="WP_062612028.1">
    <property type="nucleotide sequence ID" value="NZ_FCOX02000102.1"/>
</dbReference>
<comment type="caution">
    <text evidence="9">The sequence shown here is derived from an EMBL/GenBank/DDBJ whole genome shotgun (WGS) entry which is preliminary data.</text>
</comment>
<feature type="transmembrane region" description="Helical" evidence="7">
    <location>
        <begin position="265"/>
        <end position="287"/>
    </location>
</feature>
<dbReference type="CDD" id="cd04187">
    <property type="entry name" value="DPM1_like_bac"/>
    <property type="match status" value="1"/>
</dbReference>
<evidence type="ECO:0000256" key="5">
    <source>
        <dbReference type="ARBA" id="ARBA00022989"/>
    </source>
</evidence>
<evidence type="ECO:0000313" key="9">
    <source>
        <dbReference type="EMBL" id="SAL06126.1"/>
    </source>
</evidence>